<dbReference type="InterPro" id="IPR045324">
    <property type="entry name" value="Small_multidrug_res"/>
</dbReference>
<proteinExistence type="inferred from homology"/>
<comment type="caution">
    <text evidence="10">The sequence shown here is derived from an EMBL/GenBank/DDBJ whole genome shotgun (WGS) entry which is preliminary data.</text>
</comment>
<dbReference type="GO" id="GO:0015199">
    <property type="term" value="F:amino-acid betaine transmembrane transporter activity"/>
    <property type="evidence" value="ECO:0007669"/>
    <property type="project" value="TreeGrafter"/>
</dbReference>
<gene>
    <name evidence="10" type="ORF">JCR33_00530</name>
</gene>
<evidence type="ECO:0000256" key="6">
    <source>
        <dbReference type="ARBA" id="ARBA00023136"/>
    </source>
</evidence>
<dbReference type="PANTHER" id="PTHR30561">
    <property type="entry name" value="SMR FAMILY PROTON-DEPENDENT DRUG EFFLUX TRANSPORTER SUGE"/>
    <property type="match status" value="1"/>
</dbReference>
<keyword evidence="6 9" id="KW-0472">Membrane</keyword>
<evidence type="ECO:0000256" key="3">
    <source>
        <dbReference type="ARBA" id="ARBA00022475"/>
    </source>
</evidence>
<reference evidence="10" key="1">
    <citation type="submission" date="2020-12" db="EMBL/GenBank/DDBJ databases">
        <title>Bacterial taxonomy.</title>
        <authorList>
            <person name="Pan X."/>
        </authorList>
    </citation>
    <scope>NUCLEOTIDE SEQUENCE</scope>
    <source>
        <strain evidence="10">B2012</strain>
    </source>
</reference>
<evidence type="ECO:0000256" key="2">
    <source>
        <dbReference type="ARBA" id="ARBA00022448"/>
    </source>
</evidence>
<name>A0A934ICS6_9HYPH</name>
<evidence type="ECO:0000256" key="4">
    <source>
        <dbReference type="ARBA" id="ARBA00022692"/>
    </source>
</evidence>
<dbReference type="Pfam" id="PF00893">
    <property type="entry name" value="Multi_Drug_Res"/>
    <property type="match status" value="1"/>
</dbReference>
<keyword evidence="2" id="KW-0813">Transport</keyword>
<dbReference type="InterPro" id="IPR037185">
    <property type="entry name" value="EmrE-like"/>
</dbReference>
<comment type="similarity">
    <text evidence="7 8">Belongs to the drug/metabolite transporter (DMT) superfamily. Small multidrug resistance (SMR) (TC 2.A.7.1) family.</text>
</comment>
<dbReference type="GO" id="GO:1990961">
    <property type="term" value="P:xenobiotic detoxification by transmembrane export across the plasma membrane"/>
    <property type="evidence" value="ECO:0007669"/>
    <property type="project" value="UniProtKB-ARBA"/>
</dbReference>
<protein>
    <submittedName>
        <fullName evidence="10">QacE family quaternary ammonium compound efflux SMR transporter</fullName>
    </submittedName>
</protein>
<evidence type="ECO:0000313" key="11">
    <source>
        <dbReference type="Proteomes" id="UP000609531"/>
    </source>
</evidence>
<dbReference type="GO" id="GO:0005886">
    <property type="term" value="C:plasma membrane"/>
    <property type="evidence" value="ECO:0007669"/>
    <property type="project" value="UniProtKB-SubCell"/>
</dbReference>
<dbReference type="InterPro" id="IPR000390">
    <property type="entry name" value="Small_drug/metabolite_transptr"/>
</dbReference>
<keyword evidence="5 9" id="KW-1133">Transmembrane helix</keyword>
<dbReference type="EMBL" id="JAEKJA010000001">
    <property type="protein sequence ID" value="MBJ3774154.1"/>
    <property type="molecule type" value="Genomic_DNA"/>
</dbReference>
<sequence length="111" mass="11688">MNATHLLLGTAIVLEVIATMALSRSAGFTRLVPSLITILGYALALWLLTFPMRTMPTGVVYAIWGGLGVVLVTAIGWFRYGEALDAPAMMGIGLIIAGVVVINLFSSTVGH</sequence>
<dbReference type="GO" id="GO:0015297">
    <property type="term" value="F:antiporter activity"/>
    <property type="evidence" value="ECO:0007669"/>
    <property type="project" value="TreeGrafter"/>
</dbReference>
<feature type="transmembrane region" description="Helical" evidence="9">
    <location>
        <begin position="86"/>
        <end position="105"/>
    </location>
</feature>
<evidence type="ECO:0000313" key="10">
    <source>
        <dbReference type="EMBL" id="MBJ3774154.1"/>
    </source>
</evidence>
<dbReference type="GO" id="GO:0031460">
    <property type="term" value="P:glycine betaine transport"/>
    <property type="evidence" value="ECO:0007669"/>
    <property type="project" value="TreeGrafter"/>
</dbReference>
<keyword evidence="11" id="KW-1185">Reference proteome</keyword>
<evidence type="ECO:0000256" key="8">
    <source>
        <dbReference type="RuleBase" id="RU003942"/>
    </source>
</evidence>
<keyword evidence="4 8" id="KW-0812">Transmembrane</keyword>
<dbReference type="FunFam" id="1.10.3730.20:FF:000001">
    <property type="entry name" value="Quaternary ammonium compound resistance transporter SugE"/>
    <property type="match status" value="1"/>
</dbReference>
<evidence type="ECO:0000256" key="5">
    <source>
        <dbReference type="ARBA" id="ARBA00022989"/>
    </source>
</evidence>
<organism evidence="10 11">
    <name type="scientific">Acuticoccus mangrovi</name>
    <dbReference type="NCBI Taxonomy" id="2796142"/>
    <lineage>
        <taxon>Bacteria</taxon>
        <taxon>Pseudomonadati</taxon>
        <taxon>Pseudomonadota</taxon>
        <taxon>Alphaproteobacteria</taxon>
        <taxon>Hyphomicrobiales</taxon>
        <taxon>Amorphaceae</taxon>
        <taxon>Acuticoccus</taxon>
    </lineage>
</organism>
<dbReference type="Proteomes" id="UP000609531">
    <property type="component" value="Unassembled WGS sequence"/>
</dbReference>
<dbReference type="PANTHER" id="PTHR30561:SF1">
    <property type="entry name" value="MULTIDRUG TRANSPORTER EMRE"/>
    <property type="match status" value="1"/>
</dbReference>
<evidence type="ECO:0000256" key="9">
    <source>
        <dbReference type="SAM" id="Phobius"/>
    </source>
</evidence>
<evidence type="ECO:0000256" key="1">
    <source>
        <dbReference type="ARBA" id="ARBA00004651"/>
    </source>
</evidence>
<dbReference type="Gene3D" id="1.10.3730.20">
    <property type="match status" value="1"/>
</dbReference>
<dbReference type="AlphaFoldDB" id="A0A934ICS6"/>
<feature type="transmembrane region" description="Helical" evidence="9">
    <location>
        <begin position="28"/>
        <end position="48"/>
    </location>
</feature>
<dbReference type="GO" id="GO:0015220">
    <property type="term" value="F:choline transmembrane transporter activity"/>
    <property type="evidence" value="ECO:0007669"/>
    <property type="project" value="TreeGrafter"/>
</dbReference>
<comment type="subcellular location">
    <subcellularLocation>
        <location evidence="1 8">Cell membrane</location>
        <topology evidence="1 8">Multi-pass membrane protein</topology>
    </subcellularLocation>
</comment>
<feature type="transmembrane region" description="Helical" evidence="9">
    <location>
        <begin position="60"/>
        <end position="80"/>
    </location>
</feature>
<accession>A0A934ICS6</accession>
<dbReference type="SUPFAM" id="SSF103481">
    <property type="entry name" value="Multidrug resistance efflux transporter EmrE"/>
    <property type="match status" value="1"/>
</dbReference>
<dbReference type="RefSeq" id="WP_198880055.1">
    <property type="nucleotide sequence ID" value="NZ_JAEKJA010000001.1"/>
</dbReference>
<evidence type="ECO:0000256" key="7">
    <source>
        <dbReference type="ARBA" id="ARBA00038032"/>
    </source>
</evidence>
<keyword evidence="3" id="KW-1003">Cell membrane</keyword>